<protein>
    <submittedName>
        <fullName evidence="3">Uncharacterized protein</fullName>
    </submittedName>
</protein>
<gene>
    <name evidence="2" type="ORF">CLG85_004275</name>
    <name evidence="3" type="ORF">CLG85_10175</name>
</gene>
<dbReference type="EMBL" id="NTHN02000005">
    <property type="protein sequence ID" value="MCT4369601.1"/>
    <property type="molecule type" value="Genomic_DNA"/>
</dbReference>
<comment type="caution">
    <text evidence="3">The sequence shown here is derived from an EMBL/GenBank/DDBJ whole genome shotgun (WGS) entry which is preliminary data.</text>
</comment>
<organism evidence="3">
    <name type="scientific">Alloyangia mangrovi</name>
    <dbReference type="NCBI Taxonomy" id="1779329"/>
    <lineage>
        <taxon>Bacteria</taxon>
        <taxon>Pseudomonadati</taxon>
        <taxon>Pseudomonadota</taxon>
        <taxon>Alphaproteobacteria</taxon>
        <taxon>Rhodobacterales</taxon>
        <taxon>Roseobacteraceae</taxon>
        <taxon>Alloyangia</taxon>
    </lineage>
</organism>
<dbReference type="EMBL" id="NTHN01000147">
    <property type="protein sequence ID" value="PBD19293.1"/>
    <property type="molecule type" value="Genomic_DNA"/>
</dbReference>
<sequence length="72" mass="7603">MSLGSFHTPEGEATAHLLRLGGQFVGFALALSAFALWLVPEAEHGLSLGRLMLSLLLLLSGVSAVLVCAERR</sequence>
<keyword evidence="4" id="KW-1185">Reference proteome</keyword>
<accession>A0A2A3JVV6</accession>
<feature type="transmembrane region" description="Helical" evidence="1">
    <location>
        <begin position="20"/>
        <end position="39"/>
    </location>
</feature>
<reference evidence="4" key="2">
    <citation type="submission" date="2023-07" db="EMBL/GenBank/DDBJ databases">
        <title>Yangia mangrovi SAOS 153D genome.</title>
        <authorList>
            <person name="Verma A."/>
            <person name="Pal Y."/>
            <person name="Sundharam S."/>
            <person name="Bisht B."/>
            <person name="Srinivasan K."/>
        </authorList>
    </citation>
    <scope>NUCLEOTIDE SEQUENCE [LARGE SCALE GENOMIC DNA]</scope>
    <source>
        <strain evidence="4">SAOS 153D</strain>
    </source>
</reference>
<keyword evidence="1" id="KW-0812">Transmembrane</keyword>
<keyword evidence="1" id="KW-1133">Transmembrane helix</keyword>
<evidence type="ECO:0000256" key="1">
    <source>
        <dbReference type="SAM" id="Phobius"/>
    </source>
</evidence>
<proteinExistence type="predicted"/>
<evidence type="ECO:0000313" key="4">
    <source>
        <dbReference type="Proteomes" id="UP000217448"/>
    </source>
</evidence>
<name>A0A2A3JVV6_9RHOB</name>
<feature type="transmembrane region" description="Helical" evidence="1">
    <location>
        <begin position="51"/>
        <end position="69"/>
    </location>
</feature>
<keyword evidence="1" id="KW-0472">Membrane</keyword>
<dbReference type="AlphaFoldDB" id="A0A2A3JVV6"/>
<dbReference type="Proteomes" id="UP000217448">
    <property type="component" value="Unassembled WGS sequence"/>
</dbReference>
<reference evidence="3" key="1">
    <citation type="submission" date="2017-09" db="EMBL/GenBank/DDBJ databases">
        <title>Yangia sp. SAOS 153D whole genome sequencing.</title>
        <authorList>
            <person name="Verma A."/>
            <person name="Krishnamurthi S."/>
        </authorList>
    </citation>
    <scope>NUCLEOTIDE SEQUENCE [LARGE SCALE GENOMIC DNA]</scope>
    <source>
        <strain evidence="3">SAOS 153D</strain>
    </source>
</reference>
<evidence type="ECO:0000313" key="2">
    <source>
        <dbReference type="EMBL" id="MCT4369601.1"/>
    </source>
</evidence>
<evidence type="ECO:0000313" key="3">
    <source>
        <dbReference type="EMBL" id="PBD19293.1"/>
    </source>
</evidence>
<reference evidence="2" key="3">
    <citation type="submission" date="2024-05" db="EMBL/GenBank/DDBJ databases">
        <title>Yangia mangrovi SAOS 153D genome.</title>
        <authorList>
            <person name="Verma A."/>
            <person name="Pal Y."/>
            <person name="Sundharam S."/>
            <person name="Bisht B."/>
            <person name="Srinivasan K."/>
        </authorList>
    </citation>
    <scope>NUCLEOTIDE SEQUENCE</scope>
    <source>
        <strain evidence="2">SAOS 153D</strain>
    </source>
</reference>
<dbReference type="RefSeq" id="WP_095882156.1">
    <property type="nucleotide sequence ID" value="NZ_NTHN02000005.1"/>
</dbReference>